<proteinExistence type="inferred from homology"/>
<evidence type="ECO:0000313" key="10">
    <source>
        <dbReference type="Proteomes" id="UP000280099"/>
    </source>
</evidence>
<dbReference type="EMBL" id="RBJC01000007">
    <property type="protein sequence ID" value="RKR71662.1"/>
    <property type="molecule type" value="Genomic_DNA"/>
</dbReference>
<evidence type="ECO:0000256" key="4">
    <source>
        <dbReference type="ARBA" id="ARBA00023136"/>
    </source>
</evidence>
<evidence type="ECO:0000256" key="7">
    <source>
        <dbReference type="ARBA" id="ARBA00023288"/>
    </source>
</evidence>
<sequence length="584" mass="65298">MSTILVQSRTFSQKIKQVFVPTAIALFLSACTGTNFFKNEVTESLRNAAYSSSEFYINKADTSTSREDQQTYRLLAIRKLLDENKVVEAQNTMGMLSVVEFNELQRLEYNLLSARLFAMQNKNDQALQLLSQLPKNTLSQSQSLRLYETYAQIAENRKDVIETVRARSLMDNYLTDNRVRQDNNNKIWATLRNANRGMLEHATVNPGEIGLAGWLSLIVAYNQSMVNPSQLPQVIENWKRQYPNHSAAQLLPTELQNIATFQQTQLNSVALLLPLSGDTKVLGDIIKKGFDEAKGNTTTYVQVYDTNTSPIQDVLNQTRQQGIQTIVGPLLKYRVDEILSNPETQDINILALNATPNSKAIAQVCYYGLAPEAEARSAADRFLTDRVSTAIVIAPQDDFGIRSADAFAQRWRQLTNKDTNIRYYRQPLEAIDALRNNGVAQRSGVYLLGNAGQLIELKQGLDNVGLSSQLALYTSSRSNSPNNGPDFRLMMEGVKFSEIPLLSDSSSDLYRQADTLAGSDFSMMRLYAMGADSWAIANKFNEFRQIPGYKISGLTGVLSAGTNCTIERDMTWLEYRNGSIAPTN</sequence>
<dbReference type="CDD" id="cd06339">
    <property type="entry name" value="PBP1_YraM_LppC_lipoprotein-like"/>
    <property type="match status" value="1"/>
</dbReference>
<accession>A0A420XFS3</accession>
<keyword evidence="1 8" id="KW-0732">Signal</keyword>
<dbReference type="Proteomes" id="UP000280099">
    <property type="component" value="Unassembled WGS sequence"/>
</dbReference>
<dbReference type="Gene3D" id="3.40.50.2300">
    <property type="match status" value="2"/>
</dbReference>
<organism evidence="9 10">
    <name type="scientific">Otariodibacter oris</name>
    <dbReference type="NCBI Taxonomy" id="1032623"/>
    <lineage>
        <taxon>Bacteria</taxon>
        <taxon>Pseudomonadati</taxon>
        <taxon>Pseudomonadota</taxon>
        <taxon>Gammaproteobacteria</taxon>
        <taxon>Pasteurellales</taxon>
        <taxon>Pasteurellaceae</taxon>
        <taxon>Otariodibacter</taxon>
    </lineage>
</organism>
<evidence type="ECO:0000256" key="3">
    <source>
        <dbReference type="ARBA" id="ARBA00022984"/>
    </source>
</evidence>
<keyword evidence="4 8" id="KW-0472">Membrane</keyword>
<dbReference type="HAMAP" id="MF_01890">
    <property type="entry name" value="LpoA"/>
    <property type="match status" value="1"/>
</dbReference>
<dbReference type="Pfam" id="PF04348">
    <property type="entry name" value="LppC"/>
    <property type="match status" value="1"/>
</dbReference>
<evidence type="ECO:0000256" key="6">
    <source>
        <dbReference type="ARBA" id="ARBA00023237"/>
    </source>
</evidence>
<dbReference type="SUPFAM" id="SSF53822">
    <property type="entry name" value="Periplasmic binding protein-like I"/>
    <property type="match status" value="1"/>
</dbReference>
<evidence type="ECO:0000256" key="5">
    <source>
        <dbReference type="ARBA" id="ARBA00023139"/>
    </source>
</evidence>
<dbReference type="PANTHER" id="PTHR38038:SF1">
    <property type="entry name" value="PENICILLIN-BINDING PROTEIN ACTIVATOR LPOA"/>
    <property type="match status" value="1"/>
</dbReference>
<keyword evidence="2 8" id="KW-0133">Cell shape</keyword>
<evidence type="ECO:0000256" key="1">
    <source>
        <dbReference type="ARBA" id="ARBA00022729"/>
    </source>
</evidence>
<dbReference type="PANTHER" id="PTHR38038">
    <property type="entry name" value="PENICILLIN-BINDING PROTEIN ACTIVATOR LPOA"/>
    <property type="match status" value="1"/>
</dbReference>
<dbReference type="OrthoDB" id="6708821at2"/>
<evidence type="ECO:0000256" key="8">
    <source>
        <dbReference type="HAMAP-Rule" id="MF_01890"/>
    </source>
</evidence>
<comment type="subunit">
    <text evidence="8">Interacts with PBP1a.</text>
</comment>
<dbReference type="GO" id="GO:0030234">
    <property type="term" value="F:enzyme regulator activity"/>
    <property type="evidence" value="ECO:0007669"/>
    <property type="project" value="UniProtKB-UniRule"/>
</dbReference>
<keyword evidence="10" id="KW-1185">Reference proteome</keyword>
<comment type="caution">
    <text evidence="9">The sequence shown here is derived from an EMBL/GenBank/DDBJ whole genome shotgun (WGS) entry which is preliminary data.</text>
</comment>
<gene>
    <name evidence="8" type="primary">lpoA</name>
    <name evidence="9" type="ORF">DES31_1397</name>
</gene>
<reference evidence="9 10" key="1">
    <citation type="submission" date="2018-10" db="EMBL/GenBank/DDBJ databases">
        <title>Genomic Encyclopedia of Type Strains, Phase IV (KMG-IV): sequencing the most valuable type-strain genomes for metagenomic binning, comparative biology and taxonomic classification.</title>
        <authorList>
            <person name="Goeker M."/>
        </authorList>
    </citation>
    <scope>NUCLEOTIDE SEQUENCE [LARGE SCALE GENOMIC DNA]</scope>
    <source>
        <strain evidence="9 10">DSM 23800</strain>
    </source>
</reference>
<protein>
    <recommendedName>
        <fullName evidence="8">Penicillin-binding protein activator LpoA</fullName>
        <shortName evidence="8">PBP activator LpoA</shortName>
    </recommendedName>
</protein>
<dbReference type="GO" id="GO:0009252">
    <property type="term" value="P:peptidoglycan biosynthetic process"/>
    <property type="evidence" value="ECO:0007669"/>
    <property type="project" value="UniProtKB-UniRule"/>
</dbReference>
<dbReference type="GO" id="GO:0008360">
    <property type="term" value="P:regulation of cell shape"/>
    <property type="evidence" value="ECO:0007669"/>
    <property type="project" value="UniProtKB-KW"/>
</dbReference>
<keyword evidence="7" id="KW-0449">Lipoprotein</keyword>
<dbReference type="InterPro" id="IPR007443">
    <property type="entry name" value="LpoA"/>
</dbReference>
<comment type="function">
    <text evidence="8">Regulator of peptidoglycan synthesis that is essential for the function of penicillin-binding protein 1A (PBP1a).</text>
</comment>
<dbReference type="Gene3D" id="1.25.40.10">
    <property type="entry name" value="Tetratricopeptide repeat domain"/>
    <property type="match status" value="1"/>
</dbReference>
<evidence type="ECO:0000313" key="9">
    <source>
        <dbReference type="EMBL" id="RKR71662.1"/>
    </source>
</evidence>
<dbReference type="InterPro" id="IPR011990">
    <property type="entry name" value="TPR-like_helical_dom_sf"/>
</dbReference>
<comment type="similarity">
    <text evidence="8">Belongs to the LpoA family.</text>
</comment>
<dbReference type="AlphaFoldDB" id="A0A420XFS3"/>
<dbReference type="Gene3D" id="1.25.40.650">
    <property type="match status" value="1"/>
</dbReference>
<keyword evidence="6 8" id="KW-0998">Cell outer membrane</keyword>
<dbReference type="InterPro" id="IPR028082">
    <property type="entry name" value="Peripla_BP_I"/>
</dbReference>
<keyword evidence="3 8" id="KW-0573">Peptidoglycan synthesis</keyword>
<evidence type="ECO:0000256" key="2">
    <source>
        <dbReference type="ARBA" id="ARBA00022960"/>
    </source>
</evidence>
<dbReference type="RefSeq" id="WP_121123412.1">
    <property type="nucleotide sequence ID" value="NZ_CP016604.1"/>
</dbReference>
<name>A0A420XFS3_9PAST</name>
<keyword evidence="5" id="KW-0564">Palmitate</keyword>
<dbReference type="GO" id="GO:0031241">
    <property type="term" value="C:periplasmic side of cell outer membrane"/>
    <property type="evidence" value="ECO:0007669"/>
    <property type="project" value="UniProtKB-UniRule"/>
</dbReference>